<dbReference type="EMBL" id="GGEC01034865">
    <property type="protein sequence ID" value="MBX15349.1"/>
    <property type="molecule type" value="Transcribed_RNA"/>
</dbReference>
<dbReference type="InterPro" id="IPR058958">
    <property type="entry name" value="DPBB_CI111"/>
</dbReference>
<evidence type="ECO:0000313" key="3">
    <source>
        <dbReference type="EMBL" id="MBX15349.1"/>
    </source>
</evidence>
<feature type="domain" description="CI111 double-psi beta barrel" evidence="2">
    <location>
        <begin position="44"/>
        <end position="99"/>
    </location>
</feature>
<feature type="compositionally biased region" description="Basic residues" evidence="1">
    <location>
        <begin position="1"/>
        <end position="10"/>
    </location>
</feature>
<organism evidence="3">
    <name type="scientific">Rhizophora mucronata</name>
    <name type="common">Asiatic mangrove</name>
    <dbReference type="NCBI Taxonomy" id="61149"/>
    <lineage>
        <taxon>Eukaryota</taxon>
        <taxon>Viridiplantae</taxon>
        <taxon>Streptophyta</taxon>
        <taxon>Embryophyta</taxon>
        <taxon>Tracheophyta</taxon>
        <taxon>Spermatophyta</taxon>
        <taxon>Magnoliopsida</taxon>
        <taxon>eudicotyledons</taxon>
        <taxon>Gunneridae</taxon>
        <taxon>Pentapetalae</taxon>
        <taxon>rosids</taxon>
        <taxon>fabids</taxon>
        <taxon>Malpighiales</taxon>
        <taxon>Rhizophoraceae</taxon>
        <taxon>Rhizophora</taxon>
    </lineage>
</organism>
<dbReference type="Pfam" id="PF26429">
    <property type="entry name" value="DPBB_CI111"/>
    <property type="match status" value="1"/>
</dbReference>
<feature type="compositionally biased region" description="Polar residues" evidence="1">
    <location>
        <begin position="17"/>
        <end position="32"/>
    </location>
</feature>
<evidence type="ECO:0000259" key="2">
    <source>
        <dbReference type="Pfam" id="PF26429"/>
    </source>
</evidence>
<accession>A0A2P2LBK6</accession>
<reference evidence="3" key="1">
    <citation type="submission" date="2018-02" db="EMBL/GenBank/DDBJ databases">
        <title>Rhizophora mucronata_Transcriptome.</title>
        <authorList>
            <person name="Meera S.P."/>
            <person name="Sreeshan A."/>
            <person name="Augustine A."/>
        </authorList>
    </citation>
    <scope>NUCLEOTIDE SEQUENCE</scope>
    <source>
        <tissue evidence="3">Leaf</tissue>
    </source>
</reference>
<name>A0A2P2LBK6_RHIMU</name>
<dbReference type="AlphaFoldDB" id="A0A2P2LBK6"/>
<sequence>MPSKKKHSKVASRLSKTDQSASPHTPALTSPSKFEVNEQDHALLLEEASHIYPLLIGTSAFVGHLTDIVVEQELTRRGTIWLSESAMVASSCAPGCVVSGRDLQTFFLSAQYQGNIIDNLGLSLWMKKLMKWATTLLLPEFLILARF</sequence>
<evidence type="ECO:0000256" key="1">
    <source>
        <dbReference type="SAM" id="MobiDB-lite"/>
    </source>
</evidence>
<protein>
    <submittedName>
        <fullName evidence="3">Calmodulin-interacting protein 111 isoform X1</fullName>
    </submittedName>
</protein>
<feature type="region of interest" description="Disordered" evidence="1">
    <location>
        <begin position="1"/>
        <end position="32"/>
    </location>
</feature>
<proteinExistence type="predicted"/>